<organism evidence="2 3">
    <name type="scientific">Celeribacter indicus</name>
    <dbReference type="NCBI Taxonomy" id="1208324"/>
    <lineage>
        <taxon>Bacteria</taxon>
        <taxon>Pseudomonadati</taxon>
        <taxon>Pseudomonadota</taxon>
        <taxon>Alphaproteobacteria</taxon>
        <taxon>Rhodobacterales</taxon>
        <taxon>Roseobacteraceae</taxon>
        <taxon>Celeribacter</taxon>
    </lineage>
</organism>
<dbReference type="STRING" id="1208324.P73_1494"/>
<dbReference type="EMBL" id="CP004393">
    <property type="protein sequence ID" value="AJE46209.1"/>
    <property type="molecule type" value="Genomic_DNA"/>
</dbReference>
<dbReference type="AlphaFoldDB" id="A0A0B5DT43"/>
<keyword evidence="3" id="KW-1185">Reference proteome</keyword>
<dbReference type="KEGG" id="cid:P73_1494"/>
<dbReference type="InterPro" id="IPR041649">
    <property type="entry name" value="NepR"/>
</dbReference>
<reference evidence="2 3" key="1">
    <citation type="journal article" date="2014" name="Int. J. Syst. Evol. Microbiol.">
        <title>Celeribacter indicus sp. nov., a polycyclic aromatic hydrocarbon-degrading bacterium from deep-sea sediment and reclassification of Huaishuia halophila as Celeribacter halophilus comb. nov.</title>
        <authorList>
            <person name="Lai Q."/>
            <person name="Cao J."/>
            <person name="Yuan J."/>
            <person name="Li F."/>
            <person name="Shao Z."/>
        </authorList>
    </citation>
    <scope>NUCLEOTIDE SEQUENCE [LARGE SCALE GENOMIC DNA]</scope>
    <source>
        <strain evidence="2">P73</strain>
    </source>
</reference>
<dbReference type="OrthoDB" id="7875342at2"/>
<name>A0A0B5DT43_9RHOB</name>
<dbReference type="Pfam" id="PF18557">
    <property type="entry name" value="NepR"/>
    <property type="match status" value="1"/>
</dbReference>
<proteinExistence type="predicted"/>
<evidence type="ECO:0000313" key="2">
    <source>
        <dbReference type="EMBL" id="AJE46209.1"/>
    </source>
</evidence>
<accession>A0A0B5DT43</accession>
<sequence length="55" mass="6300">MAREMKDSALGSQIEDNLRRVYERTLNEDVPDRFKDLLAQLKAQEKTTENSGSSN</sequence>
<dbReference type="Proteomes" id="UP000031521">
    <property type="component" value="Chromosome"/>
</dbReference>
<evidence type="ECO:0000259" key="1">
    <source>
        <dbReference type="Pfam" id="PF18557"/>
    </source>
</evidence>
<evidence type="ECO:0000313" key="3">
    <source>
        <dbReference type="Proteomes" id="UP000031521"/>
    </source>
</evidence>
<feature type="domain" description="Anti-sigma factor NepR" evidence="1">
    <location>
        <begin position="12"/>
        <end position="45"/>
    </location>
</feature>
<dbReference type="RefSeq" id="WP_158401922.1">
    <property type="nucleotide sequence ID" value="NZ_CP004393.1"/>
</dbReference>
<protein>
    <recommendedName>
        <fullName evidence="1">Anti-sigma factor NepR domain-containing protein</fullName>
    </recommendedName>
</protein>
<dbReference type="HOGENOM" id="CLU_205889_1_0_5"/>
<gene>
    <name evidence="2" type="ORF">P73_1494</name>
</gene>